<protein>
    <recommendedName>
        <fullName evidence="3">DUF885 domain-containing protein</fullName>
    </recommendedName>
</protein>
<evidence type="ECO:0000313" key="2">
    <source>
        <dbReference type="Proteomes" id="UP001497623"/>
    </source>
</evidence>
<dbReference type="Pfam" id="PF05960">
    <property type="entry name" value="DUF885"/>
    <property type="match status" value="1"/>
</dbReference>
<dbReference type="AlphaFoldDB" id="A0AAV2RJQ8"/>
<organism evidence="1 2">
    <name type="scientific">Meganyctiphanes norvegica</name>
    <name type="common">Northern krill</name>
    <name type="synonym">Thysanopoda norvegica</name>
    <dbReference type="NCBI Taxonomy" id="48144"/>
    <lineage>
        <taxon>Eukaryota</taxon>
        <taxon>Metazoa</taxon>
        <taxon>Ecdysozoa</taxon>
        <taxon>Arthropoda</taxon>
        <taxon>Crustacea</taxon>
        <taxon>Multicrustacea</taxon>
        <taxon>Malacostraca</taxon>
        <taxon>Eumalacostraca</taxon>
        <taxon>Eucarida</taxon>
        <taxon>Euphausiacea</taxon>
        <taxon>Euphausiidae</taxon>
        <taxon>Meganyctiphanes</taxon>
    </lineage>
</organism>
<sequence length="530" mass="61038">MEDFQRRENEIGEFLTMAEQLPIAPYGEDNLNIQILTGELKEFLQNSKYIKFYTPVTFKEGPHITFKMLVQDYISYNTYQDYINLLSMYKKLPVQVEECIGLMKNNIASGFMPSNYSIVDVVKQLEKIDLPFKETFLYKPFTKFPDTVLGTQRRDWLKYAKELIENKVLPAYRKLKVFIMEEYLPNCRAEIGVSSLPEGREFYQACLNFHTSTNLTANDIHDIGHNEVLRIEAEAMETASEIGLGGKSITEISAALRADPSQKYSSTEEVQKAFEDAAHKDIFPLLSKYFHHMPPPNVRVKAIDDPSAGAMYGAPSGNKPGIFYFNGPLATDIFKKYGIMALTLHETAPGHHLHATYMRQNFPDMPDFRKKVDHSRYSRIPAIFALNTAFNEGWGLYSEYLGNEFGLYNDPYSKLGRYSLELLRASRLVVDTGIHAFGWSRDRAYQYLKDNTFEPEAWLQSETNRYITWPGQATAYKIGEIKIKEMRKKAEHSLGNKFNIKDFHDTVLRCFGPLQYVQKCIDDFIVENCC</sequence>
<evidence type="ECO:0008006" key="3">
    <source>
        <dbReference type="Google" id="ProtNLM"/>
    </source>
</evidence>
<dbReference type="PANTHER" id="PTHR33361:SF2">
    <property type="entry name" value="DUF885 DOMAIN-CONTAINING PROTEIN"/>
    <property type="match status" value="1"/>
</dbReference>
<accession>A0AAV2RJQ8</accession>
<dbReference type="PANTHER" id="PTHR33361">
    <property type="entry name" value="GLR0591 PROTEIN"/>
    <property type="match status" value="1"/>
</dbReference>
<gene>
    <name evidence="1" type="ORF">MNOR_LOCUS26012</name>
</gene>
<reference evidence="1 2" key="1">
    <citation type="submission" date="2024-05" db="EMBL/GenBank/DDBJ databases">
        <authorList>
            <person name="Wallberg A."/>
        </authorList>
    </citation>
    <scope>NUCLEOTIDE SEQUENCE [LARGE SCALE GENOMIC DNA]</scope>
</reference>
<dbReference type="InterPro" id="IPR010281">
    <property type="entry name" value="DUF885"/>
</dbReference>
<proteinExistence type="predicted"/>
<comment type="caution">
    <text evidence="1">The sequence shown here is derived from an EMBL/GenBank/DDBJ whole genome shotgun (WGS) entry which is preliminary data.</text>
</comment>
<keyword evidence="2" id="KW-1185">Reference proteome</keyword>
<evidence type="ECO:0000313" key="1">
    <source>
        <dbReference type="EMBL" id="CAL4128286.1"/>
    </source>
</evidence>
<dbReference type="EMBL" id="CAXKWB010025489">
    <property type="protein sequence ID" value="CAL4128286.1"/>
    <property type="molecule type" value="Genomic_DNA"/>
</dbReference>
<name>A0AAV2RJQ8_MEGNR</name>
<dbReference type="Proteomes" id="UP001497623">
    <property type="component" value="Unassembled WGS sequence"/>
</dbReference>